<evidence type="ECO:0000259" key="2">
    <source>
        <dbReference type="Pfam" id="PF00117"/>
    </source>
</evidence>
<dbReference type="KEGG" id="hbs:IPV69_13210"/>
<dbReference type="CDD" id="cd01743">
    <property type="entry name" value="GATase1_Anthranilate_Synthase"/>
    <property type="match status" value="1"/>
</dbReference>
<dbReference type="SUPFAM" id="SSF52317">
    <property type="entry name" value="Class I glutamine amidotransferase-like"/>
    <property type="match status" value="1"/>
</dbReference>
<dbReference type="RefSeq" id="WP_206295587.1">
    <property type="nucleotide sequence ID" value="NZ_CP063458.1"/>
</dbReference>
<dbReference type="PRINTS" id="PR00096">
    <property type="entry name" value="GATASE"/>
</dbReference>
<dbReference type="GO" id="GO:0000162">
    <property type="term" value="P:L-tryptophan biosynthetic process"/>
    <property type="evidence" value="ECO:0007669"/>
    <property type="project" value="TreeGrafter"/>
</dbReference>
<feature type="domain" description="Glutamine amidotransferase" evidence="2">
    <location>
        <begin position="3"/>
        <end position="188"/>
    </location>
</feature>
<dbReference type="InterPro" id="IPR029062">
    <property type="entry name" value="Class_I_gatase-like"/>
</dbReference>
<keyword evidence="4" id="KW-1185">Reference proteome</keyword>
<reference evidence="3 4" key="1">
    <citation type="submission" date="2020-10" db="EMBL/GenBank/DDBJ databases">
        <title>Wide distribution of Phycisphaera-like planctomycetes from WD2101 soil group in peatlands and genome analysis of the first cultivated representative.</title>
        <authorList>
            <person name="Dedysh S.N."/>
            <person name="Beletsky A.V."/>
            <person name="Ivanova A."/>
            <person name="Kulichevskaya I.S."/>
            <person name="Suzina N.E."/>
            <person name="Philippov D.A."/>
            <person name="Rakitin A.L."/>
            <person name="Mardanov A.V."/>
            <person name="Ravin N.V."/>
        </authorList>
    </citation>
    <scope>NUCLEOTIDE SEQUENCE [LARGE SCALE GENOMIC DNA]</scope>
    <source>
        <strain evidence="3 4">M1803</strain>
    </source>
</reference>
<dbReference type="InterPro" id="IPR006221">
    <property type="entry name" value="TrpG/PapA_dom"/>
</dbReference>
<dbReference type="PRINTS" id="PR00097">
    <property type="entry name" value="ANTSNTHASEII"/>
</dbReference>
<protein>
    <submittedName>
        <fullName evidence="3">Aminodeoxychorismate/anthranilate synthase component II</fullName>
    </submittedName>
</protein>
<dbReference type="Gene3D" id="3.40.50.880">
    <property type="match status" value="1"/>
</dbReference>
<dbReference type="InterPro" id="IPR050472">
    <property type="entry name" value="Anth_synth/Amidotransfase"/>
</dbReference>
<evidence type="ECO:0000313" key="4">
    <source>
        <dbReference type="Proteomes" id="UP000593765"/>
    </source>
</evidence>
<sequence length="189" mass="21161">MIVLIDNYDSFTYNLVQKLGEVSPGLEIRVFRNDKVTVDQVEDLKPTHVVISPGPCTPKEGGVSNQMIVHFGPKLPVLGVCLGHQCIGFMAGAIVERAAKLMHGKTDLIHHDGRTLYEGMPNPFTATRYHSLIIRQGTLPPEYEISAWTADNEIMGVRHKTWPLEGVQYHPESFLTEKGERLLANFLKK</sequence>
<dbReference type="PRINTS" id="PR00099">
    <property type="entry name" value="CPSGATASE"/>
</dbReference>
<dbReference type="FunFam" id="3.40.50.880:FF:000003">
    <property type="entry name" value="Anthranilate synthase component II"/>
    <property type="match status" value="1"/>
</dbReference>
<evidence type="ECO:0000256" key="1">
    <source>
        <dbReference type="ARBA" id="ARBA00022962"/>
    </source>
</evidence>
<dbReference type="EMBL" id="CP063458">
    <property type="protein sequence ID" value="QOV92253.1"/>
    <property type="molecule type" value="Genomic_DNA"/>
</dbReference>
<organism evidence="3 4">
    <name type="scientific">Humisphaera borealis</name>
    <dbReference type="NCBI Taxonomy" id="2807512"/>
    <lineage>
        <taxon>Bacteria</taxon>
        <taxon>Pseudomonadati</taxon>
        <taxon>Planctomycetota</taxon>
        <taxon>Phycisphaerae</taxon>
        <taxon>Tepidisphaerales</taxon>
        <taxon>Tepidisphaeraceae</taxon>
        <taxon>Humisphaera</taxon>
    </lineage>
</organism>
<dbReference type="GO" id="GO:0005829">
    <property type="term" value="C:cytosol"/>
    <property type="evidence" value="ECO:0007669"/>
    <property type="project" value="TreeGrafter"/>
</dbReference>
<dbReference type="InterPro" id="IPR017926">
    <property type="entry name" value="GATASE"/>
</dbReference>
<dbReference type="AlphaFoldDB" id="A0A7M2X3F4"/>
<accession>A0A7M2X3F4</accession>
<evidence type="ECO:0000313" key="3">
    <source>
        <dbReference type="EMBL" id="QOV92253.1"/>
    </source>
</evidence>
<name>A0A7M2X3F4_9BACT</name>
<dbReference type="GO" id="GO:0004049">
    <property type="term" value="F:anthranilate synthase activity"/>
    <property type="evidence" value="ECO:0007669"/>
    <property type="project" value="TreeGrafter"/>
</dbReference>
<dbReference type="PANTHER" id="PTHR43418:SF4">
    <property type="entry name" value="MULTIFUNCTIONAL TRYPTOPHAN BIOSYNTHESIS PROTEIN"/>
    <property type="match status" value="1"/>
</dbReference>
<keyword evidence="1" id="KW-0315">Glutamine amidotransferase</keyword>
<dbReference type="Pfam" id="PF00117">
    <property type="entry name" value="GATase"/>
    <property type="match status" value="1"/>
</dbReference>
<dbReference type="PANTHER" id="PTHR43418">
    <property type="entry name" value="MULTIFUNCTIONAL TRYPTOPHAN BIOSYNTHESIS PROTEIN-RELATED"/>
    <property type="match status" value="1"/>
</dbReference>
<proteinExistence type="predicted"/>
<dbReference type="Proteomes" id="UP000593765">
    <property type="component" value="Chromosome"/>
</dbReference>
<gene>
    <name evidence="3" type="ORF">IPV69_13210</name>
</gene>
<dbReference type="PROSITE" id="PS51273">
    <property type="entry name" value="GATASE_TYPE_1"/>
    <property type="match status" value="1"/>
</dbReference>
<dbReference type="NCBIfam" id="TIGR00566">
    <property type="entry name" value="trpG_papA"/>
    <property type="match status" value="1"/>
</dbReference>